<evidence type="ECO:0000256" key="1">
    <source>
        <dbReference type="SAM" id="MobiDB-lite"/>
    </source>
</evidence>
<evidence type="ECO:0000313" key="3">
    <source>
        <dbReference type="EMBL" id="SFV71130.1"/>
    </source>
</evidence>
<organism evidence="3">
    <name type="scientific">hydrothermal vent metagenome</name>
    <dbReference type="NCBI Taxonomy" id="652676"/>
    <lineage>
        <taxon>unclassified sequences</taxon>
        <taxon>metagenomes</taxon>
        <taxon>ecological metagenomes</taxon>
    </lineage>
</organism>
<evidence type="ECO:0000256" key="2">
    <source>
        <dbReference type="SAM" id="Phobius"/>
    </source>
</evidence>
<keyword evidence="2" id="KW-0812">Transmembrane</keyword>
<feature type="region of interest" description="Disordered" evidence="1">
    <location>
        <begin position="98"/>
        <end position="190"/>
    </location>
</feature>
<name>A0A1W1CZ44_9ZZZZ</name>
<dbReference type="EMBL" id="FPHM01000206">
    <property type="protein sequence ID" value="SFV71130.1"/>
    <property type="molecule type" value="Genomic_DNA"/>
</dbReference>
<dbReference type="AlphaFoldDB" id="A0A1W1CZ44"/>
<feature type="compositionally biased region" description="Basic and acidic residues" evidence="1">
    <location>
        <begin position="179"/>
        <end position="188"/>
    </location>
</feature>
<keyword evidence="2" id="KW-0472">Membrane</keyword>
<gene>
    <name evidence="3" type="ORF">MNB_SV-13-2194</name>
</gene>
<dbReference type="Pfam" id="PF13103">
    <property type="entry name" value="TonB_2"/>
    <property type="match status" value="1"/>
</dbReference>
<accession>A0A1W1CZ44</accession>
<reference evidence="3" key="1">
    <citation type="submission" date="2016-10" db="EMBL/GenBank/DDBJ databases">
        <authorList>
            <person name="de Groot N.N."/>
        </authorList>
    </citation>
    <scope>NUCLEOTIDE SEQUENCE</scope>
</reference>
<sequence>MWELRVNKSSTILSGILAVAVYCLLLFALLFYFNSRERVKPIHYVKKNEDKIRVSLASEVIKEKPSLVIPPILPPKVQKKERVKKKKDIRKKVIKEKIVKKVKPKKKPKPKVNPKEKPKKVNKPKSSKDLFKNISTPKKPKVKPKEKPKKQEKPKPQKMKPIIIPKRDTRSASQMLSESLKDKKRSDSGAENAFLSGAEQKLQEGWMSQSGFLNGIGKATVEIKIFSNGEFNFKILKYASNSTFNELLIAYLKQYQKIGLGRHKKNRAFTIKVYFEAKE</sequence>
<feature type="compositionally biased region" description="Basic residues" evidence="1">
    <location>
        <begin position="98"/>
        <end position="125"/>
    </location>
</feature>
<protein>
    <submittedName>
        <fullName evidence="3">TolA protein</fullName>
    </submittedName>
</protein>
<feature type="compositionally biased region" description="Basic and acidic residues" evidence="1">
    <location>
        <begin position="143"/>
        <end position="155"/>
    </location>
</feature>
<feature type="transmembrane region" description="Helical" evidence="2">
    <location>
        <begin position="12"/>
        <end position="33"/>
    </location>
</feature>
<keyword evidence="2" id="KW-1133">Transmembrane helix</keyword>
<proteinExistence type="predicted"/>